<evidence type="ECO:0000313" key="3">
    <source>
        <dbReference type="Proteomes" id="UP001139450"/>
    </source>
</evidence>
<name>A0A9X2B794_9SPHI</name>
<dbReference type="InterPro" id="IPR005094">
    <property type="entry name" value="Endonuclease_MobA/VirD2"/>
</dbReference>
<comment type="caution">
    <text evidence="2">The sequence shown here is derived from an EMBL/GenBank/DDBJ whole genome shotgun (WGS) entry which is preliminary data.</text>
</comment>
<dbReference type="Pfam" id="PF03432">
    <property type="entry name" value="Relaxase"/>
    <property type="match status" value="1"/>
</dbReference>
<feature type="domain" description="MobA/VirD2-like nuclease" evidence="1">
    <location>
        <begin position="41"/>
        <end position="151"/>
    </location>
</feature>
<dbReference type="RefSeq" id="WP_245127919.1">
    <property type="nucleotide sequence ID" value="NZ_JALJEJ010000001.1"/>
</dbReference>
<reference evidence="2" key="1">
    <citation type="submission" date="2022-04" db="EMBL/GenBank/DDBJ databases">
        <title>Mucilaginibacter sp. RS28 isolated from freshwater.</title>
        <authorList>
            <person name="Ko S.-R."/>
        </authorList>
    </citation>
    <scope>NUCLEOTIDE SEQUENCE</scope>
    <source>
        <strain evidence="2">RS28</strain>
    </source>
</reference>
<dbReference type="Proteomes" id="UP001139450">
    <property type="component" value="Unassembled WGS sequence"/>
</dbReference>
<dbReference type="EMBL" id="JALJEJ010000001">
    <property type="protein sequence ID" value="MCJ8208081.1"/>
    <property type="molecule type" value="Genomic_DNA"/>
</dbReference>
<dbReference type="AlphaFoldDB" id="A0A9X2B794"/>
<protein>
    <submittedName>
        <fullName evidence="2">Relaxase/mobilization nuclease domain-containing protein</fullName>
    </submittedName>
</protein>
<keyword evidence="3" id="KW-1185">Reference proteome</keyword>
<evidence type="ECO:0000259" key="1">
    <source>
        <dbReference type="Pfam" id="PF03432"/>
    </source>
</evidence>
<gene>
    <name evidence="2" type="ORF">MUY27_00080</name>
</gene>
<accession>A0A9X2B794</accession>
<sequence length="411" mass="46567">MVARFVSGTEIDKVVRYNEQKVATGKAELIGAFDYTKDAAQLTMSDKIGQLQYLTKQNRQTRRNAIHISLNFDKADQLDKEKLLEIAQTYLEKIGFGGQPCLIYQHHDAAHKHIHLVTTNILNGSNRINIHNIGRNQSEIARKEIEIQFGLVQAQGKKQERELLFSPVQAEKVIYGKSETKAAVSNTVREVVSTYKYTSLAELNAVLHLYNIEADRGTPGSKMHEKNGLRYFVLNKDGNHVGVPIKASAIYGRPTMAKLQERFSKNKQKREGFRQRIHGQLDKAIQAGPQTQHNFAGKLKRAGIDIVWRKNESGRLYGVTYVDHATRCVFNGSDLGPAYSANAISELLNYTQEAKENLIQQTGLEDHLPYVIRDLSGNLLGILLEQQESSEQMDFELRITRKKKKKKRPNI</sequence>
<evidence type="ECO:0000313" key="2">
    <source>
        <dbReference type="EMBL" id="MCJ8208081.1"/>
    </source>
</evidence>
<proteinExistence type="predicted"/>
<organism evidence="2 3">
    <name type="scientific">Mucilaginibacter straminoryzae</name>
    <dbReference type="NCBI Taxonomy" id="2932774"/>
    <lineage>
        <taxon>Bacteria</taxon>
        <taxon>Pseudomonadati</taxon>
        <taxon>Bacteroidota</taxon>
        <taxon>Sphingobacteriia</taxon>
        <taxon>Sphingobacteriales</taxon>
        <taxon>Sphingobacteriaceae</taxon>
        <taxon>Mucilaginibacter</taxon>
    </lineage>
</organism>